<feature type="region of interest" description="Disordered" evidence="1">
    <location>
        <begin position="206"/>
        <end position="225"/>
    </location>
</feature>
<feature type="region of interest" description="Disordered" evidence="1">
    <location>
        <begin position="1"/>
        <end position="165"/>
    </location>
</feature>
<accession>A0A068RE82</accession>
<feature type="region of interest" description="Disordered" evidence="1">
    <location>
        <begin position="244"/>
        <end position="263"/>
    </location>
</feature>
<feature type="compositionally biased region" description="Low complexity" evidence="1">
    <location>
        <begin position="65"/>
        <end position="75"/>
    </location>
</feature>
<dbReference type="OrthoDB" id="640742at2759"/>
<protein>
    <submittedName>
        <fullName evidence="2">Uncharacterized protein</fullName>
    </submittedName>
</protein>
<organism evidence="2 3">
    <name type="scientific">Lichtheimia corymbifera JMRC:FSU:9682</name>
    <dbReference type="NCBI Taxonomy" id="1263082"/>
    <lineage>
        <taxon>Eukaryota</taxon>
        <taxon>Fungi</taxon>
        <taxon>Fungi incertae sedis</taxon>
        <taxon>Mucoromycota</taxon>
        <taxon>Mucoromycotina</taxon>
        <taxon>Mucoromycetes</taxon>
        <taxon>Mucorales</taxon>
        <taxon>Lichtheimiaceae</taxon>
        <taxon>Lichtheimia</taxon>
    </lineage>
</organism>
<feature type="compositionally biased region" description="Acidic residues" evidence="1">
    <location>
        <begin position="250"/>
        <end position="261"/>
    </location>
</feature>
<name>A0A068RE82_9FUNG</name>
<reference evidence="2" key="1">
    <citation type="submission" date="2013-08" db="EMBL/GenBank/DDBJ databases">
        <title>Gene expansion shapes genome architecture in the human pathogen Lichtheimia corymbifera: an evolutionary genomics analysis in the ancient terrestrial Mucorales (Mucoromycotina).</title>
        <authorList>
            <person name="Schwartze V.U."/>
            <person name="Winter S."/>
            <person name="Shelest E."/>
            <person name="Marcet-Houben M."/>
            <person name="Horn F."/>
            <person name="Wehner S."/>
            <person name="Hoffmann K."/>
            <person name="Riege K."/>
            <person name="Sammeth M."/>
            <person name="Nowrousian M."/>
            <person name="Valiante V."/>
            <person name="Linde J."/>
            <person name="Jacobsen I.D."/>
            <person name="Marz M."/>
            <person name="Brakhage A.A."/>
            <person name="Gabaldon T."/>
            <person name="Bocker S."/>
            <person name="Voigt K."/>
        </authorList>
    </citation>
    <scope>NUCLEOTIDE SEQUENCE [LARGE SCALE GENOMIC DNA]</scope>
    <source>
        <strain evidence="2">FSU 9682</strain>
    </source>
</reference>
<dbReference type="STRING" id="1263082.A0A068RE82"/>
<dbReference type="EMBL" id="CBTN010000001">
    <property type="protein sequence ID" value="CDH48274.1"/>
    <property type="molecule type" value="Genomic_DNA"/>
</dbReference>
<feature type="compositionally biased region" description="Low complexity" evidence="1">
    <location>
        <begin position="84"/>
        <end position="102"/>
    </location>
</feature>
<proteinExistence type="predicted"/>
<evidence type="ECO:0000313" key="2">
    <source>
        <dbReference type="EMBL" id="CDH48274.1"/>
    </source>
</evidence>
<feature type="compositionally biased region" description="Low complexity" evidence="1">
    <location>
        <begin position="206"/>
        <end position="215"/>
    </location>
</feature>
<dbReference type="Proteomes" id="UP000027586">
    <property type="component" value="Unassembled WGS sequence"/>
</dbReference>
<evidence type="ECO:0000313" key="3">
    <source>
        <dbReference type="Proteomes" id="UP000027586"/>
    </source>
</evidence>
<evidence type="ECO:0000256" key="1">
    <source>
        <dbReference type="SAM" id="MobiDB-lite"/>
    </source>
</evidence>
<sequence>MPAHPPPAAGAIERTRKTSLTKRASTKVRHLLQRNKTRGKSNSISRVEESPVAAERVNTNKTDTSAESISTSQSSGNYSDHDNNNTQPQQPTTFNTTTTKSISSEKEKSSPSLTSSEEKVEAHDPEKSQHDNQKEPDESAVLTPEPNPASSSSSSSPPPPAAVAGPMSTSIVMVDLERDEDGGAEPIMNSHANLAEQETYDTTATTHHATSNNNTDVVVEPPSPTQPPVVAYDLKQIEDITEATSRVVSSDEEVEEDEEEESSSRAVVVRQVAYDVVVHRNTERTNIVRTLSSLRTMGYNWPVAFSAALIIHLGIPFRLHWHSLAGWIQSHGRYRDTVRGLTLGDGFRAVRAMELRTRMRWWHLKTWLVHRLQWLLTFTILHDPMLHMITLPSLQRFGIQ</sequence>
<comment type="caution">
    <text evidence="2">The sequence shown here is derived from an EMBL/GenBank/DDBJ whole genome shotgun (WGS) entry which is preliminary data.</text>
</comment>
<feature type="compositionally biased region" description="Basic and acidic residues" evidence="1">
    <location>
        <begin position="116"/>
        <end position="137"/>
    </location>
</feature>
<dbReference type="AlphaFoldDB" id="A0A068RE82"/>
<feature type="compositionally biased region" description="Basic residues" evidence="1">
    <location>
        <begin position="17"/>
        <end position="39"/>
    </location>
</feature>
<gene>
    <name evidence="2" type="ORF">LCOR_00071.1</name>
</gene>
<keyword evidence="3" id="KW-1185">Reference proteome</keyword>
<dbReference type="VEuPathDB" id="FungiDB:LCOR_00071.1"/>